<keyword evidence="4" id="KW-1185">Reference proteome</keyword>
<sequence length="195" mass="21624">MKTTKARSSSMREHVDEMNGEVPERIISKFLSQVFVPLINFGSELVAVFMDILCLICGHAFVYCSLITTCDEQVGLRVEHPQELINSIQYSELSDAVRKGRGKVPVADYKIVDYVDGNNSSGATKRSYSFCMCPGGQVVLTNTKLSELCVNGMSFSRRSSRWPNSVLVVTVSAEDFSSLNFQGPLAWVDFQVLFG</sequence>
<organism evidence="3 4">
    <name type="scientific">Heracleum sosnowskyi</name>
    <dbReference type="NCBI Taxonomy" id="360622"/>
    <lineage>
        <taxon>Eukaryota</taxon>
        <taxon>Viridiplantae</taxon>
        <taxon>Streptophyta</taxon>
        <taxon>Embryophyta</taxon>
        <taxon>Tracheophyta</taxon>
        <taxon>Spermatophyta</taxon>
        <taxon>Magnoliopsida</taxon>
        <taxon>eudicotyledons</taxon>
        <taxon>Gunneridae</taxon>
        <taxon>Pentapetalae</taxon>
        <taxon>asterids</taxon>
        <taxon>campanulids</taxon>
        <taxon>Apiales</taxon>
        <taxon>Apiaceae</taxon>
        <taxon>Apioideae</taxon>
        <taxon>apioid superclade</taxon>
        <taxon>Tordylieae</taxon>
        <taxon>Tordyliinae</taxon>
        <taxon>Heracleum</taxon>
    </lineage>
</organism>
<dbReference type="Pfam" id="PF21688">
    <property type="entry name" value="FAD-depend_C"/>
    <property type="match status" value="1"/>
</dbReference>
<dbReference type="Proteomes" id="UP001237642">
    <property type="component" value="Unassembled WGS sequence"/>
</dbReference>
<evidence type="ECO:0000259" key="2">
    <source>
        <dbReference type="Pfam" id="PF21688"/>
    </source>
</evidence>
<accession>A0AAD8N807</accession>
<dbReference type="AlphaFoldDB" id="A0AAD8N807"/>
<feature type="domain" description="FAD-dependent protein C-terminal" evidence="2">
    <location>
        <begin position="73"/>
        <end position="191"/>
    </location>
</feature>
<evidence type="ECO:0000313" key="4">
    <source>
        <dbReference type="Proteomes" id="UP001237642"/>
    </source>
</evidence>
<keyword evidence="1" id="KW-0472">Membrane</keyword>
<reference evidence="3" key="1">
    <citation type="submission" date="2023-02" db="EMBL/GenBank/DDBJ databases">
        <title>Genome of toxic invasive species Heracleum sosnowskyi carries increased number of genes despite the absence of recent whole-genome duplications.</title>
        <authorList>
            <person name="Schelkunov M."/>
            <person name="Shtratnikova V."/>
            <person name="Makarenko M."/>
            <person name="Klepikova A."/>
            <person name="Omelchenko D."/>
            <person name="Novikova G."/>
            <person name="Obukhova E."/>
            <person name="Bogdanov V."/>
            <person name="Penin A."/>
            <person name="Logacheva M."/>
        </authorList>
    </citation>
    <scope>NUCLEOTIDE SEQUENCE</scope>
    <source>
        <strain evidence="3">Hsosn_3</strain>
        <tissue evidence="3">Leaf</tissue>
    </source>
</reference>
<name>A0AAD8N807_9APIA</name>
<feature type="transmembrane region" description="Helical" evidence="1">
    <location>
        <begin position="34"/>
        <end position="62"/>
    </location>
</feature>
<keyword evidence="1" id="KW-0812">Transmembrane</keyword>
<comment type="caution">
    <text evidence="3">The sequence shown here is derived from an EMBL/GenBank/DDBJ whole genome shotgun (WGS) entry which is preliminary data.</text>
</comment>
<reference evidence="3" key="2">
    <citation type="submission" date="2023-05" db="EMBL/GenBank/DDBJ databases">
        <authorList>
            <person name="Schelkunov M.I."/>
        </authorList>
    </citation>
    <scope>NUCLEOTIDE SEQUENCE</scope>
    <source>
        <strain evidence="3">Hsosn_3</strain>
        <tissue evidence="3">Leaf</tissue>
    </source>
</reference>
<dbReference type="PANTHER" id="PTHR42842">
    <property type="entry name" value="FAD/NAD(P)-BINDING OXIDOREDUCTASE"/>
    <property type="match status" value="1"/>
</dbReference>
<protein>
    <recommendedName>
        <fullName evidence="2">FAD-dependent protein C-terminal domain-containing protein</fullName>
    </recommendedName>
</protein>
<dbReference type="PANTHER" id="PTHR42842:SF3">
    <property type="entry name" value="FAD_NAD(P)-BINDING OXIDOREDUCTASE FAMILY PROTEIN"/>
    <property type="match status" value="1"/>
</dbReference>
<proteinExistence type="predicted"/>
<dbReference type="InterPro" id="IPR028348">
    <property type="entry name" value="FAD-binding_protein"/>
</dbReference>
<dbReference type="EMBL" id="JAUIZM010000002">
    <property type="protein sequence ID" value="KAK1398028.1"/>
    <property type="molecule type" value="Genomic_DNA"/>
</dbReference>
<evidence type="ECO:0000313" key="3">
    <source>
        <dbReference type="EMBL" id="KAK1398028.1"/>
    </source>
</evidence>
<evidence type="ECO:0000256" key="1">
    <source>
        <dbReference type="SAM" id="Phobius"/>
    </source>
</evidence>
<gene>
    <name evidence="3" type="ORF">POM88_007891</name>
</gene>
<keyword evidence="1" id="KW-1133">Transmembrane helix</keyword>
<dbReference type="InterPro" id="IPR049516">
    <property type="entry name" value="FAD-depend_C"/>
</dbReference>